<gene>
    <name evidence="2" type="ORF">B9T62_26230</name>
</gene>
<protein>
    <submittedName>
        <fullName evidence="2">Uncharacterized protein</fullName>
    </submittedName>
</protein>
<reference evidence="2 3" key="1">
    <citation type="submission" date="2017-06" db="EMBL/GenBank/DDBJ databases">
        <title>Complete genome sequence of Paenibacillus donghaensis KCTC 13049T isolated from East Sea sediment, South Korea.</title>
        <authorList>
            <person name="Jung B.K."/>
            <person name="Hong S.-J."/>
            <person name="Shin J.-H."/>
        </authorList>
    </citation>
    <scope>NUCLEOTIDE SEQUENCE [LARGE SCALE GENOMIC DNA]</scope>
    <source>
        <strain evidence="2 3">KCTC 13049</strain>
    </source>
</reference>
<dbReference type="AlphaFoldDB" id="A0A2Z2KRC0"/>
<feature type="transmembrane region" description="Helical" evidence="1">
    <location>
        <begin position="87"/>
        <end position="114"/>
    </location>
</feature>
<keyword evidence="1" id="KW-0812">Transmembrane</keyword>
<dbReference type="EMBL" id="CP021780">
    <property type="protein sequence ID" value="ASA23972.1"/>
    <property type="molecule type" value="Genomic_DNA"/>
</dbReference>
<dbReference type="Proteomes" id="UP000249890">
    <property type="component" value="Chromosome"/>
</dbReference>
<accession>A0A2Z2KRC0</accession>
<name>A0A2Z2KRC0_9BACL</name>
<keyword evidence="3" id="KW-1185">Reference proteome</keyword>
<evidence type="ECO:0000313" key="2">
    <source>
        <dbReference type="EMBL" id="ASA23972.1"/>
    </source>
</evidence>
<dbReference type="RefSeq" id="WP_087917956.1">
    <property type="nucleotide sequence ID" value="NZ_CP021780.1"/>
</dbReference>
<keyword evidence="1" id="KW-0472">Membrane</keyword>
<dbReference type="KEGG" id="pdh:B9T62_26230"/>
<evidence type="ECO:0000256" key="1">
    <source>
        <dbReference type="SAM" id="Phobius"/>
    </source>
</evidence>
<feature type="transmembrane region" description="Helical" evidence="1">
    <location>
        <begin position="179"/>
        <end position="195"/>
    </location>
</feature>
<feature type="transmembrane region" description="Helical" evidence="1">
    <location>
        <begin position="223"/>
        <end position="244"/>
    </location>
</feature>
<proteinExistence type="predicted"/>
<keyword evidence="1" id="KW-1133">Transmembrane helix</keyword>
<evidence type="ECO:0000313" key="3">
    <source>
        <dbReference type="Proteomes" id="UP000249890"/>
    </source>
</evidence>
<organism evidence="2 3">
    <name type="scientific">Paenibacillus donghaensis</name>
    <dbReference type="NCBI Taxonomy" id="414771"/>
    <lineage>
        <taxon>Bacteria</taxon>
        <taxon>Bacillati</taxon>
        <taxon>Bacillota</taxon>
        <taxon>Bacilli</taxon>
        <taxon>Bacillales</taxon>
        <taxon>Paenibacillaceae</taxon>
        <taxon>Paenibacillus</taxon>
    </lineage>
</organism>
<feature type="transmembrane region" description="Helical" evidence="1">
    <location>
        <begin position="144"/>
        <end position="167"/>
    </location>
</feature>
<sequence length="263" mass="30601">MRALFLRELRRFLTGRLLFLALVCVLFSLSERKHSLMSYDNFVLHMISEHYYLTFFMVPMVFYLLYHHLEEDLEAVLIRAGSYPRYFAVKAAALAANMSMVVLLQFAVIMLAGLGLPAGADFPLSDKDDPMLTKLLVFSETFQYPWQATLVSVLYMMFGLGMLAIVFLTLHHFLEKRKVAILTITLYFLMVYGMKSKIPELTRIPFIFINNYIIFIYNLTYPYALQVSLISLAMVAAAICWLIGKHWSKGRQWQWYRPGKRAR</sequence>
<feature type="transmembrane region" description="Helical" evidence="1">
    <location>
        <begin position="50"/>
        <end position="66"/>
    </location>
</feature>
<feature type="transmembrane region" description="Helical" evidence="1">
    <location>
        <begin position="12"/>
        <end position="30"/>
    </location>
</feature>
<dbReference type="OrthoDB" id="1958056at2"/>